<dbReference type="Proteomes" id="UP001515480">
    <property type="component" value="Unassembled WGS sequence"/>
</dbReference>
<evidence type="ECO:0000313" key="10">
    <source>
        <dbReference type="Proteomes" id="UP001515480"/>
    </source>
</evidence>
<reference evidence="9 10" key="1">
    <citation type="journal article" date="2024" name="Science">
        <title>Giant polyketide synthase enzymes in the biosynthesis of giant marine polyether toxins.</title>
        <authorList>
            <person name="Fallon T.R."/>
            <person name="Shende V.V."/>
            <person name="Wierzbicki I.H."/>
            <person name="Pendleton A.L."/>
            <person name="Watervoot N.F."/>
            <person name="Auber R.P."/>
            <person name="Gonzalez D.J."/>
            <person name="Wisecaver J.H."/>
            <person name="Moore B.S."/>
        </authorList>
    </citation>
    <scope>NUCLEOTIDE SEQUENCE [LARGE SCALE GENOMIC DNA]</scope>
    <source>
        <strain evidence="9 10">12B1</strain>
    </source>
</reference>
<evidence type="ECO:0000256" key="1">
    <source>
        <dbReference type="ARBA" id="ARBA00004141"/>
    </source>
</evidence>
<feature type="transmembrane region" description="Helical" evidence="7">
    <location>
        <begin position="127"/>
        <end position="146"/>
    </location>
</feature>
<feature type="transmembrane region" description="Helical" evidence="7">
    <location>
        <begin position="66"/>
        <end position="87"/>
    </location>
</feature>
<comment type="similarity">
    <text evidence="2">Belongs to the TMEM198 family.</text>
</comment>
<organism evidence="9 10">
    <name type="scientific">Prymnesium parvum</name>
    <name type="common">Toxic golden alga</name>
    <dbReference type="NCBI Taxonomy" id="97485"/>
    <lineage>
        <taxon>Eukaryota</taxon>
        <taxon>Haptista</taxon>
        <taxon>Haptophyta</taxon>
        <taxon>Prymnesiophyceae</taxon>
        <taxon>Prymnesiales</taxon>
        <taxon>Prymnesiaceae</taxon>
        <taxon>Prymnesium</taxon>
    </lineage>
</organism>
<dbReference type="Pfam" id="PF13886">
    <property type="entry name" value="TM7S3_TM198"/>
    <property type="match status" value="1"/>
</dbReference>
<feature type="domain" description="TM7S3/TM198-like" evidence="8">
    <location>
        <begin position="45"/>
        <end position="247"/>
    </location>
</feature>
<dbReference type="PANTHER" id="PTHR31247:SF5">
    <property type="entry name" value="DUF4203 DOMAIN-CONTAINING PROTEIN"/>
    <property type="match status" value="1"/>
</dbReference>
<accession>A0AB34ITW5</accession>
<proteinExistence type="inferred from homology"/>
<keyword evidence="4 7" id="KW-1133">Transmembrane helix</keyword>
<protein>
    <recommendedName>
        <fullName evidence="6">Transmembrane protein 198</fullName>
    </recommendedName>
</protein>
<comment type="caution">
    <text evidence="9">The sequence shown here is derived from an EMBL/GenBank/DDBJ whole genome shotgun (WGS) entry which is preliminary data.</text>
</comment>
<dbReference type="AlphaFoldDB" id="A0AB34ITW5"/>
<gene>
    <name evidence="9" type="ORF">AB1Y20_008060</name>
</gene>
<evidence type="ECO:0000256" key="6">
    <source>
        <dbReference type="ARBA" id="ARBA00049737"/>
    </source>
</evidence>
<evidence type="ECO:0000256" key="5">
    <source>
        <dbReference type="ARBA" id="ARBA00023136"/>
    </source>
</evidence>
<feature type="transmembrane region" description="Helical" evidence="7">
    <location>
        <begin position="224"/>
        <end position="244"/>
    </location>
</feature>
<dbReference type="GO" id="GO:0005886">
    <property type="term" value="C:plasma membrane"/>
    <property type="evidence" value="ECO:0007669"/>
    <property type="project" value="TreeGrafter"/>
</dbReference>
<dbReference type="InterPro" id="IPR025256">
    <property type="entry name" value="TM7S3/TM198-like_dom"/>
</dbReference>
<dbReference type="InterPro" id="IPR040236">
    <property type="entry name" value="TMEM198"/>
</dbReference>
<name>A0AB34ITW5_PRYPA</name>
<feature type="transmembrane region" description="Helical" evidence="7">
    <location>
        <begin position="37"/>
        <end position="59"/>
    </location>
</feature>
<feature type="transmembrane region" description="Helical" evidence="7">
    <location>
        <begin position="158"/>
        <end position="176"/>
    </location>
</feature>
<comment type="subcellular location">
    <subcellularLocation>
        <location evidence="1">Membrane</location>
        <topology evidence="1">Multi-pass membrane protein</topology>
    </subcellularLocation>
</comment>
<dbReference type="EMBL" id="JBGBPQ010000018">
    <property type="protein sequence ID" value="KAL1507210.1"/>
    <property type="molecule type" value="Genomic_DNA"/>
</dbReference>
<evidence type="ECO:0000313" key="9">
    <source>
        <dbReference type="EMBL" id="KAL1507210.1"/>
    </source>
</evidence>
<evidence type="ECO:0000259" key="8">
    <source>
        <dbReference type="Pfam" id="PF13886"/>
    </source>
</evidence>
<keyword evidence="10" id="KW-1185">Reference proteome</keyword>
<dbReference type="PANTHER" id="PTHR31247">
    <property type="entry name" value="TRANSMEMBRANE PROTEIN 198 FAMILY MEMBER"/>
    <property type="match status" value="1"/>
</dbReference>
<evidence type="ECO:0000256" key="7">
    <source>
        <dbReference type="SAM" id="Phobius"/>
    </source>
</evidence>
<evidence type="ECO:0000256" key="2">
    <source>
        <dbReference type="ARBA" id="ARBA00006244"/>
    </source>
</evidence>
<feature type="transmembrane region" description="Helical" evidence="7">
    <location>
        <begin position="183"/>
        <end position="204"/>
    </location>
</feature>
<feature type="transmembrane region" description="Helical" evidence="7">
    <location>
        <begin position="99"/>
        <end position="120"/>
    </location>
</feature>
<sequence>MTLALDGQCPIAPLVPILGSLGSSEAWTDHLFEQSGAVVVSAMIGIVLLIAGSMLLLFGARLVKPVIFLCVFFWSFAVTFFVIEVLLSAEDATPTTSCYALLIGPVMAGLFLGSVATLLIDTAFIAVGSAVGAALGYVAYAVFFYQFSCGLTWLSHDLVYWICIIGSSCGGAFLLAQLELQLLIVATATLGGMVMVPAIDVLVLRRVDERFLWVLDATAFAKHFWSPFVLSQAIGAIALAIVGARFQMHQARLLFAYDRAGYVPFIPPVVYVRP</sequence>
<keyword evidence="5 7" id="KW-0472">Membrane</keyword>
<evidence type="ECO:0000256" key="3">
    <source>
        <dbReference type="ARBA" id="ARBA00022692"/>
    </source>
</evidence>
<keyword evidence="3 7" id="KW-0812">Transmembrane</keyword>
<evidence type="ECO:0000256" key="4">
    <source>
        <dbReference type="ARBA" id="ARBA00022989"/>
    </source>
</evidence>